<dbReference type="PROSITE" id="PS51365">
    <property type="entry name" value="RENAL_DIPEPTIDASE_2"/>
    <property type="match status" value="1"/>
</dbReference>
<protein>
    <recommendedName>
        <fullName evidence="4">Peptidase M19</fullName>
    </recommendedName>
</protein>
<proteinExistence type="predicted"/>
<organism evidence="2 3">
    <name type="scientific">Candidatus Thermoflexus japonica</name>
    <dbReference type="NCBI Taxonomy" id="2035417"/>
    <lineage>
        <taxon>Bacteria</taxon>
        <taxon>Bacillati</taxon>
        <taxon>Chloroflexota</taxon>
        <taxon>Thermoflexia</taxon>
        <taxon>Thermoflexales</taxon>
        <taxon>Thermoflexaceae</taxon>
        <taxon>Thermoflexus</taxon>
    </lineage>
</organism>
<keyword evidence="1" id="KW-1133">Transmembrane helix</keyword>
<evidence type="ECO:0000313" key="3">
    <source>
        <dbReference type="Proteomes" id="UP000236642"/>
    </source>
</evidence>
<reference evidence="3" key="1">
    <citation type="submission" date="2017-09" db="EMBL/GenBank/DDBJ databases">
        <title>Metaegenomics of thermophilic ammonia-oxidizing enrichment culture.</title>
        <authorList>
            <person name="Kato S."/>
            <person name="Suzuki K."/>
        </authorList>
    </citation>
    <scope>NUCLEOTIDE SEQUENCE [LARGE SCALE GENOMIC DNA]</scope>
</reference>
<gene>
    <name evidence="2" type="ORF">HRbin22_00036</name>
</gene>
<dbReference type="Pfam" id="PF01244">
    <property type="entry name" value="Peptidase_M19"/>
    <property type="match status" value="1"/>
</dbReference>
<dbReference type="PANTHER" id="PTHR10443:SF12">
    <property type="entry name" value="DIPEPTIDASE"/>
    <property type="match status" value="1"/>
</dbReference>
<dbReference type="Proteomes" id="UP000236642">
    <property type="component" value="Unassembled WGS sequence"/>
</dbReference>
<feature type="transmembrane region" description="Helical" evidence="1">
    <location>
        <begin position="51"/>
        <end position="68"/>
    </location>
</feature>
<accession>A0A2H5Y2Y5</accession>
<dbReference type="AlphaFoldDB" id="A0A2H5Y2Y5"/>
<evidence type="ECO:0000256" key="1">
    <source>
        <dbReference type="SAM" id="Phobius"/>
    </source>
</evidence>
<dbReference type="SUPFAM" id="SSF51556">
    <property type="entry name" value="Metallo-dependent hydrolases"/>
    <property type="match status" value="1"/>
</dbReference>
<keyword evidence="1" id="KW-0812">Transmembrane</keyword>
<comment type="caution">
    <text evidence="2">The sequence shown here is derived from an EMBL/GenBank/DDBJ whole genome shotgun (WGS) entry which is preliminary data.</text>
</comment>
<dbReference type="InterPro" id="IPR032466">
    <property type="entry name" value="Metal_Hydrolase"/>
</dbReference>
<evidence type="ECO:0008006" key="4">
    <source>
        <dbReference type="Google" id="ProtNLM"/>
    </source>
</evidence>
<dbReference type="Gene3D" id="3.20.20.140">
    <property type="entry name" value="Metal-dependent hydrolases"/>
    <property type="match status" value="1"/>
</dbReference>
<name>A0A2H5Y2Y5_9CHLR</name>
<keyword evidence="1" id="KW-0472">Membrane</keyword>
<dbReference type="GO" id="GO:0070573">
    <property type="term" value="F:metallodipeptidase activity"/>
    <property type="evidence" value="ECO:0007669"/>
    <property type="project" value="InterPro"/>
</dbReference>
<dbReference type="EMBL" id="BEHY01000001">
    <property type="protein sequence ID" value="GBD07810.1"/>
    <property type="molecule type" value="Genomic_DNA"/>
</dbReference>
<sequence length="357" mass="39936">MIIVDAHEDLAWNARSFGRDYTQSAYTIREQEEGTEIPRLNGRCMLGLPEWLAGGVAVIFGTIFVMPARRARSPLERTYRTPDEAYAEGMAQLDYYERLAETQPRFRLIDTRKDLEAVLETWKEPRPEQDHRCIGIVRLMEGADPIRRPEEVEVWYERGVRIIGLAWGATRYAGGTGEPGPLTDDGRRLLKAMQEFPIILDLSHMAERSFFEALDRYEGPVIASHSNPQALVPGDRQLSDAMIRALAERDGVIGVVLSNRMLKRGWTRGDPKEAVTIRDVVRAIDYVCQRVGDARHVGIGSDFDGGFGAESVPAEFDTVADLPKIAQALREAGFAEADIEAVMGGNWLRILRQGLPG</sequence>
<dbReference type="InterPro" id="IPR008257">
    <property type="entry name" value="Pept_M19"/>
</dbReference>
<dbReference type="GO" id="GO:0006508">
    <property type="term" value="P:proteolysis"/>
    <property type="evidence" value="ECO:0007669"/>
    <property type="project" value="InterPro"/>
</dbReference>
<evidence type="ECO:0000313" key="2">
    <source>
        <dbReference type="EMBL" id="GBD07810.1"/>
    </source>
</evidence>
<dbReference type="PANTHER" id="PTHR10443">
    <property type="entry name" value="MICROSOMAL DIPEPTIDASE"/>
    <property type="match status" value="1"/>
</dbReference>